<dbReference type="Proteomes" id="UP000245207">
    <property type="component" value="Unassembled WGS sequence"/>
</dbReference>
<organism evidence="2 3">
    <name type="scientific">Artemisia annua</name>
    <name type="common">Sweet wormwood</name>
    <dbReference type="NCBI Taxonomy" id="35608"/>
    <lineage>
        <taxon>Eukaryota</taxon>
        <taxon>Viridiplantae</taxon>
        <taxon>Streptophyta</taxon>
        <taxon>Embryophyta</taxon>
        <taxon>Tracheophyta</taxon>
        <taxon>Spermatophyta</taxon>
        <taxon>Magnoliopsida</taxon>
        <taxon>eudicotyledons</taxon>
        <taxon>Gunneridae</taxon>
        <taxon>Pentapetalae</taxon>
        <taxon>asterids</taxon>
        <taxon>campanulids</taxon>
        <taxon>Asterales</taxon>
        <taxon>Asteraceae</taxon>
        <taxon>Asteroideae</taxon>
        <taxon>Anthemideae</taxon>
        <taxon>Artemisiinae</taxon>
        <taxon>Artemisia</taxon>
    </lineage>
</organism>
<reference evidence="2 3" key="1">
    <citation type="journal article" date="2018" name="Mol. Plant">
        <title>The genome of Artemisia annua provides insight into the evolution of Asteraceae family and artemisinin biosynthesis.</title>
        <authorList>
            <person name="Shen Q."/>
            <person name="Zhang L."/>
            <person name="Liao Z."/>
            <person name="Wang S."/>
            <person name="Yan T."/>
            <person name="Shi P."/>
            <person name="Liu M."/>
            <person name="Fu X."/>
            <person name="Pan Q."/>
            <person name="Wang Y."/>
            <person name="Lv Z."/>
            <person name="Lu X."/>
            <person name="Zhang F."/>
            <person name="Jiang W."/>
            <person name="Ma Y."/>
            <person name="Chen M."/>
            <person name="Hao X."/>
            <person name="Li L."/>
            <person name="Tang Y."/>
            <person name="Lv G."/>
            <person name="Zhou Y."/>
            <person name="Sun X."/>
            <person name="Brodelius P.E."/>
            <person name="Rose J.K.C."/>
            <person name="Tang K."/>
        </authorList>
    </citation>
    <scope>NUCLEOTIDE SEQUENCE [LARGE SCALE GENOMIC DNA]</scope>
    <source>
        <strain evidence="3">cv. Huhao1</strain>
        <tissue evidence="2">Leaf</tissue>
    </source>
</reference>
<dbReference type="EMBL" id="PKPP01002142">
    <property type="protein sequence ID" value="PWA77337.1"/>
    <property type="molecule type" value="Genomic_DNA"/>
</dbReference>
<evidence type="ECO:0000259" key="1">
    <source>
        <dbReference type="Pfam" id="PF13966"/>
    </source>
</evidence>
<sequence length="224" mass="26382">MVGYGIGLEALPEGLFSINSTSSYIYWRMFIFRKILTRGIGILPTRKYSQLRRPETRWCRFIPKKVNILSWRVLRDRLPNRWNLSRKGIDIPSLLCPVFSSFPETNFHLFWDCNVASAIWKFVFRWVDIHPPNILDLTDLFNWLDESTSINSFCKTILSLARRWNIVMHGKRRIVGVENVVDEDEYNQFDELPPFSIGIQSLDVVLDDTTYLRSDHQEGYEAED</sequence>
<dbReference type="OrthoDB" id="696485at2759"/>
<name>A0A2U1NV54_ARTAN</name>
<accession>A0A2U1NV54</accession>
<protein>
    <recommendedName>
        <fullName evidence="1">Reverse transcriptase zinc-binding domain-containing protein</fullName>
    </recommendedName>
</protein>
<dbReference type="Pfam" id="PF13966">
    <property type="entry name" value="zf-RVT"/>
    <property type="match status" value="1"/>
</dbReference>
<evidence type="ECO:0000313" key="2">
    <source>
        <dbReference type="EMBL" id="PWA77337.1"/>
    </source>
</evidence>
<feature type="domain" description="Reverse transcriptase zinc-binding" evidence="1">
    <location>
        <begin position="55"/>
        <end position="120"/>
    </location>
</feature>
<dbReference type="InterPro" id="IPR026960">
    <property type="entry name" value="RVT-Znf"/>
</dbReference>
<dbReference type="AlphaFoldDB" id="A0A2U1NV54"/>
<gene>
    <name evidence="2" type="ORF">CTI12_AA057870</name>
</gene>
<keyword evidence="3" id="KW-1185">Reference proteome</keyword>
<evidence type="ECO:0000313" key="3">
    <source>
        <dbReference type="Proteomes" id="UP000245207"/>
    </source>
</evidence>
<comment type="caution">
    <text evidence="2">The sequence shown here is derived from an EMBL/GenBank/DDBJ whole genome shotgun (WGS) entry which is preliminary data.</text>
</comment>
<proteinExistence type="predicted"/>